<dbReference type="EnsemblPlants" id="KQK20670">
    <property type="protein sequence ID" value="KQK20670"/>
    <property type="gene ID" value="BRADI_1g55962v3"/>
</dbReference>
<evidence type="ECO:0000313" key="3">
    <source>
        <dbReference type="EnsemblPlants" id="KQK20670"/>
    </source>
</evidence>
<sequence>MEEILFRIPPGDPGCLFRAILVCKLWCSILTSPFFPGRYREFHKTPPLLGFFQKDNTMGSWFSPLSPNFPFQTIHPGWWRTLQVDDARHGFVLLSSSIFIGRGSLVVWDLVGRLLWELSRPKFSISSTMVAETITVLCAHGAHGCDHLDCRGGFLVVYVAFTATGGANASVYSSEDRAWSPMASCGDESDLHVVAGRRTRNALVGHTLYLLCSERKILRYDLFSLELSILEWPEEYEWSEGSSHTLVTMEDGVLGFASLRKSTHELWSMEADDGPEGTVRWALHRVVELVDLPPSVYDEVTSFSYGVVGVIFVQTNIGIFTIELNSGQVKMVSSSSAEVIPFTSFYTPGTY</sequence>
<dbReference type="Proteomes" id="UP000008810">
    <property type="component" value="Chromosome 1"/>
</dbReference>
<evidence type="ECO:0000313" key="4">
    <source>
        <dbReference type="Proteomes" id="UP000008810"/>
    </source>
</evidence>
<dbReference type="SUPFAM" id="SSF81383">
    <property type="entry name" value="F-box domain"/>
    <property type="match status" value="1"/>
</dbReference>
<organism evidence="2">
    <name type="scientific">Brachypodium distachyon</name>
    <name type="common">Purple false brome</name>
    <name type="synonym">Trachynia distachya</name>
    <dbReference type="NCBI Taxonomy" id="15368"/>
    <lineage>
        <taxon>Eukaryota</taxon>
        <taxon>Viridiplantae</taxon>
        <taxon>Streptophyta</taxon>
        <taxon>Embryophyta</taxon>
        <taxon>Tracheophyta</taxon>
        <taxon>Spermatophyta</taxon>
        <taxon>Magnoliopsida</taxon>
        <taxon>Liliopsida</taxon>
        <taxon>Poales</taxon>
        <taxon>Poaceae</taxon>
        <taxon>BOP clade</taxon>
        <taxon>Pooideae</taxon>
        <taxon>Stipodae</taxon>
        <taxon>Brachypodieae</taxon>
        <taxon>Brachypodium</taxon>
    </lineage>
</organism>
<keyword evidence="4" id="KW-1185">Reference proteome</keyword>
<gene>
    <name evidence="2" type="ORF">BRADI_1g55962v3</name>
</gene>
<dbReference type="InterPro" id="IPR056594">
    <property type="entry name" value="AT5G49610-like_b-prop"/>
</dbReference>
<dbReference type="Pfam" id="PF23635">
    <property type="entry name" value="Beta-prop_AT5G49610-like"/>
    <property type="match status" value="1"/>
</dbReference>
<dbReference type="Gramene" id="KQK20670">
    <property type="protein sequence ID" value="KQK20670"/>
    <property type="gene ID" value="BRADI_1g55962v3"/>
</dbReference>
<dbReference type="PANTHER" id="PTHR32133:SF348">
    <property type="entry name" value="F-BOX DOMAIN-CONTAINING PROTEIN"/>
    <property type="match status" value="1"/>
</dbReference>
<feature type="domain" description="F-box protein AT5G49610-like beta-propeller" evidence="1">
    <location>
        <begin position="152"/>
        <end position="289"/>
    </location>
</feature>
<reference evidence="2 3" key="1">
    <citation type="journal article" date="2010" name="Nature">
        <title>Genome sequencing and analysis of the model grass Brachypodium distachyon.</title>
        <authorList>
            <consortium name="International Brachypodium Initiative"/>
        </authorList>
    </citation>
    <scope>NUCLEOTIDE SEQUENCE [LARGE SCALE GENOMIC DNA]</scope>
    <source>
        <strain evidence="2 3">Bd21</strain>
    </source>
</reference>
<reference evidence="2" key="2">
    <citation type="submission" date="2017-06" db="EMBL/GenBank/DDBJ databases">
        <title>WGS assembly of Brachypodium distachyon.</title>
        <authorList>
            <consortium name="The International Brachypodium Initiative"/>
            <person name="Lucas S."/>
            <person name="Harmon-Smith M."/>
            <person name="Lail K."/>
            <person name="Tice H."/>
            <person name="Grimwood J."/>
            <person name="Bruce D."/>
            <person name="Barry K."/>
            <person name="Shu S."/>
            <person name="Lindquist E."/>
            <person name="Wang M."/>
            <person name="Pitluck S."/>
            <person name="Vogel J.P."/>
            <person name="Garvin D.F."/>
            <person name="Mockler T.C."/>
            <person name="Schmutz J."/>
            <person name="Rokhsar D."/>
            <person name="Bevan M.W."/>
        </authorList>
    </citation>
    <scope>NUCLEOTIDE SEQUENCE</scope>
    <source>
        <strain evidence="2">Bd21</strain>
    </source>
</reference>
<proteinExistence type="predicted"/>
<dbReference type="PANTHER" id="PTHR32133">
    <property type="entry name" value="OS07G0120400 PROTEIN"/>
    <property type="match status" value="1"/>
</dbReference>
<dbReference type="STRING" id="15368.A0A0Q3NTA2"/>
<dbReference type="OrthoDB" id="678034at2759"/>
<dbReference type="AlphaFoldDB" id="A0A0Q3NTA2"/>
<dbReference type="EMBL" id="CM000880">
    <property type="protein sequence ID" value="KQK20670.1"/>
    <property type="molecule type" value="Genomic_DNA"/>
</dbReference>
<evidence type="ECO:0000313" key="2">
    <source>
        <dbReference type="EMBL" id="KQK20670.1"/>
    </source>
</evidence>
<dbReference type="InterPro" id="IPR036047">
    <property type="entry name" value="F-box-like_dom_sf"/>
</dbReference>
<evidence type="ECO:0000259" key="1">
    <source>
        <dbReference type="Pfam" id="PF23635"/>
    </source>
</evidence>
<accession>A0A0Q3NTA2</accession>
<dbReference type="InParanoid" id="A0A0Q3NTA2"/>
<name>A0A0Q3NTA2_BRADI</name>
<reference evidence="3" key="3">
    <citation type="submission" date="2018-08" db="UniProtKB">
        <authorList>
            <consortium name="EnsemblPlants"/>
        </authorList>
    </citation>
    <scope>IDENTIFICATION</scope>
    <source>
        <strain evidence="3">cv. Bd21</strain>
    </source>
</reference>
<protein>
    <recommendedName>
        <fullName evidence="1">F-box protein AT5G49610-like beta-propeller domain-containing protein</fullName>
    </recommendedName>
</protein>